<dbReference type="AlphaFoldDB" id="A0A7X5KPI0"/>
<name>A0A7X5KPI0_9FIRM</name>
<reference evidence="2 3" key="1">
    <citation type="submission" date="2020-01" db="EMBL/GenBank/DDBJ databases">
        <title>Anaeroalcalibacter tamaniensis gen. nov., sp. nov., moderately halophilic strictly anaerobic fermenter bacterium from mud volcano of Taman peninsula.</title>
        <authorList>
            <person name="Frolova A."/>
            <person name="Merkel A.Y."/>
            <person name="Slobodkin A.I."/>
        </authorList>
    </citation>
    <scope>NUCLEOTIDE SEQUENCE [LARGE SCALE GENOMIC DNA]</scope>
    <source>
        <strain evidence="2 3">F-3ap</strain>
    </source>
</reference>
<gene>
    <name evidence="2" type="ORF">GXN74_10380</name>
</gene>
<feature type="transmembrane region" description="Helical" evidence="1">
    <location>
        <begin position="253"/>
        <end position="274"/>
    </location>
</feature>
<evidence type="ECO:0000256" key="1">
    <source>
        <dbReference type="SAM" id="Phobius"/>
    </source>
</evidence>
<feature type="transmembrane region" description="Helical" evidence="1">
    <location>
        <begin position="212"/>
        <end position="233"/>
    </location>
</feature>
<dbReference type="Pfam" id="PF07907">
    <property type="entry name" value="YibE_F"/>
    <property type="match status" value="1"/>
</dbReference>
<dbReference type="RefSeq" id="WP_162370869.1">
    <property type="nucleotide sequence ID" value="NZ_JAAEEH010000028.1"/>
</dbReference>
<feature type="transmembrane region" description="Helical" evidence="1">
    <location>
        <begin position="349"/>
        <end position="373"/>
    </location>
</feature>
<evidence type="ECO:0000313" key="2">
    <source>
        <dbReference type="EMBL" id="NDL68147.1"/>
    </source>
</evidence>
<keyword evidence="1" id="KW-1133">Transmembrane helix</keyword>
<feature type="transmembrane region" description="Helical" evidence="1">
    <location>
        <begin position="306"/>
        <end position="329"/>
    </location>
</feature>
<keyword evidence="3" id="KW-1185">Reference proteome</keyword>
<organism evidence="2 3">
    <name type="scientific">Anaerotalea alkaliphila</name>
    <dbReference type="NCBI Taxonomy" id="2662126"/>
    <lineage>
        <taxon>Bacteria</taxon>
        <taxon>Bacillati</taxon>
        <taxon>Bacillota</taxon>
        <taxon>Clostridia</taxon>
        <taxon>Eubacteriales</taxon>
        <taxon>Anaerotalea</taxon>
    </lineage>
</organism>
<proteinExistence type="predicted"/>
<dbReference type="Proteomes" id="UP000461585">
    <property type="component" value="Unassembled WGS sequence"/>
</dbReference>
<keyword evidence="1" id="KW-0472">Membrane</keyword>
<dbReference type="EMBL" id="JAAEEH010000028">
    <property type="protein sequence ID" value="NDL68147.1"/>
    <property type="molecule type" value="Genomic_DNA"/>
</dbReference>
<keyword evidence="1" id="KW-0812">Transmembrane</keyword>
<evidence type="ECO:0000313" key="3">
    <source>
        <dbReference type="Proteomes" id="UP000461585"/>
    </source>
</evidence>
<dbReference type="PANTHER" id="PTHR41771">
    <property type="entry name" value="MEMBRANE PROTEIN-RELATED"/>
    <property type="match status" value="1"/>
</dbReference>
<dbReference type="InterPro" id="IPR012507">
    <property type="entry name" value="YibE_F"/>
</dbReference>
<protein>
    <submittedName>
        <fullName evidence="2">YibE/F family protein</fullName>
    </submittedName>
</protein>
<feature type="transmembrane region" description="Helical" evidence="1">
    <location>
        <begin position="131"/>
        <end position="148"/>
    </location>
</feature>
<feature type="transmembrane region" description="Helical" evidence="1">
    <location>
        <begin position="155"/>
        <end position="173"/>
    </location>
</feature>
<sequence length="386" mass="41710">MRDRMTRKAAAVLLGLLLLLLGAGVQEVRGEEASGQFPELYRGKVEEILSDEMETYQSSGGEYRQRVQKASVRILDEPYREQTFTVTNYIDEAMAYNLQLNAGDEVYCILELDAGGNVLEALVYEHRRDKYLYLLGGIFVLTMLGVGGRKGLKSMVTLGITLTGVYYMLVGIINGGDPVFLAVFISAVVTVATMFLIAGFNKKAVSSLLGTLSGTLTAGILALWIGSLTHMTGLGNTEAQMLMISQHSVPMDLTGILFASIIIGTLGAVMDVSISISSAINELTVANPLYSTTDLFKSGMNIGRDVMGTMANTLILAYVGSSMFLLLVFMVNGIPYRNVVNMDLIGTEILRAMVGTIGIIFTIPATAIIASLLEKKLYTGTEDNKK</sequence>
<accession>A0A7X5KPI0</accession>
<dbReference type="PANTHER" id="PTHR41771:SF1">
    <property type="entry name" value="MEMBRANE PROTEIN"/>
    <property type="match status" value="1"/>
</dbReference>
<feature type="transmembrane region" description="Helical" evidence="1">
    <location>
        <begin position="179"/>
        <end position="200"/>
    </location>
</feature>
<comment type="caution">
    <text evidence="2">The sequence shown here is derived from an EMBL/GenBank/DDBJ whole genome shotgun (WGS) entry which is preliminary data.</text>
</comment>